<name>A0A645FGA4_9ZZZZ</name>
<proteinExistence type="predicted"/>
<dbReference type="AlphaFoldDB" id="A0A645FGA4"/>
<accession>A0A645FGA4</accession>
<gene>
    <name evidence="1" type="ORF">SDC9_158827</name>
</gene>
<protein>
    <submittedName>
        <fullName evidence="1">Uncharacterized protein</fullName>
    </submittedName>
</protein>
<reference evidence="1" key="1">
    <citation type="submission" date="2019-08" db="EMBL/GenBank/DDBJ databases">
        <authorList>
            <person name="Kucharzyk K."/>
            <person name="Murdoch R.W."/>
            <person name="Higgins S."/>
            <person name="Loffler F."/>
        </authorList>
    </citation>
    <scope>NUCLEOTIDE SEQUENCE</scope>
</reference>
<organism evidence="1">
    <name type="scientific">bioreactor metagenome</name>
    <dbReference type="NCBI Taxonomy" id="1076179"/>
    <lineage>
        <taxon>unclassified sequences</taxon>
        <taxon>metagenomes</taxon>
        <taxon>ecological metagenomes</taxon>
    </lineage>
</organism>
<evidence type="ECO:0000313" key="1">
    <source>
        <dbReference type="EMBL" id="MPN11524.1"/>
    </source>
</evidence>
<sequence>MGFKNKNAYNVNKRFNKVILSGKNIFKKNCRDGS</sequence>
<dbReference type="EMBL" id="VSSQ01057740">
    <property type="protein sequence ID" value="MPN11524.1"/>
    <property type="molecule type" value="Genomic_DNA"/>
</dbReference>
<comment type="caution">
    <text evidence="1">The sequence shown here is derived from an EMBL/GenBank/DDBJ whole genome shotgun (WGS) entry which is preliminary data.</text>
</comment>